<dbReference type="Proteomes" id="UP000499080">
    <property type="component" value="Unassembled WGS sequence"/>
</dbReference>
<name>A0A4Y2FLH9_ARAVE</name>
<dbReference type="Gene3D" id="3.30.420.10">
    <property type="entry name" value="Ribonuclease H-like superfamily/Ribonuclease H"/>
    <property type="match status" value="1"/>
</dbReference>
<organism evidence="1 2">
    <name type="scientific">Araneus ventricosus</name>
    <name type="common">Orbweaver spider</name>
    <name type="synonym">Epeira ventricosa</name>
    <dbReference type="NCBI Taxonomy" id="182803"/>
    <lineage>
        <taxon>Eukaryota</taxon>
        <taxon>Metazoa</taxon>
        <taxon>Ecdysozoa</taxon>
        <taxon>Arthropoda</taxon>
        <taxon>Chelicerata</taxon>
        <taxon>Arachnida</taxon>
        <taxon>Araneae</taxon>
        <taxon>Araneomorphae</taxon>
        <taxon>Entelegynae</taxon>
        <taxon>Araneoidea</taxon>
        <taxon>Araneidae</taxon>
        <taxon>Araneus</taxon>
    </lineage>
</organism>
<evidence type="ECO:0000313" key="1">
    <source>
        <dbReference type="EMBL" id="GBM41325.1"/>
    </source>
</evidence>
<evidence type="ECO:0000313" key="2">
    <source>
        <dbReference type="Proteomes" id="UP000499080"/>
    </source>
</evidence>
<dbReference type="GO" id="GO:0003676">
    <property type="term" value="F:nucleic acid binding"/>
    <property type="evidence" value="ECO:0007669"/>
    <property type="project" value="InterPro"/>
</dbReference>
<accession>A0A4Y2FLH9</accession>
<reference evidence="1 2" key="1">
    <citation type="journal article" date="2019" name="Sci. Rep.">
        <title>Orb-weaving spider Araneus ventricosus genome elucidates the spidroin gene catalogue.</title>
        <authorList>
            <person name="Kono N."/>
            <person name="Nakamura H."/>
            <person name="Ohtoshi R."/>
            <person name="Moran D.A.P."/>
            <person name="Shinohara A."/>
            <person name="Yoshida Y."/>
            <person name="Fujiwara M."/>
            <person name="Mori M."/>
            <person name="Tomita M."/>
            <person name="Arakawa K."/>
        </authorList>
    </citation>
    <scope>NUCLEOTIDE SEQUENCE [LARGE SCALE GENOMIC DNA]</scope>
</reference>
<dbReference type="PANTHER" id="PTHR47326">
    <property type="entry name" value="TRANSPOSABLE ELEMENT TC3 TRANSPOSASE-LIKE PROTEIN"/>
    <property type="match status" value="1"/>
</dbReference>
<evidence type="ECO:0008006" key="3">
    <source>
        <dbReference type="Google" id="ProtNLM"/>
    </source>
</evidence>
<dbReference type="PANTHER" id="PTHR47326:SF1">
    <property type="entry name" value="HTH PSQ-TYPE DOMAIN-CONTAINING PROTEIN"/>
    <property type="match status" value="1"/>
</dbReference>
<dbReference type="InterPro" id="IPR036397">
    <property type="entry name" value="RNaseH_sf"/>
</dbReference>
<keyword evidence="2" id="KW-1185">Reference proteome</keyword>
<sequence length="234" mass="26502">MLTFQEKALLVKLFYLNQQNSVAAVKEFRCVKQIRRGSMFPCALRKMIQKFETTGQPGILPGRGRKQIPSSSVEDVVIVVVEDNSQSPHGSVSVPVVSRVLDMPYSTVRKILRRILYIYPYKIKPVHQLQDGDSEVRTTFALEFLARMVVDVTWPWNILWSDKAHFFLNGHVNTRSCLIWVAENPQAIQEQPLHPDKVTVWYTATFVIGPYFSEEITANGTQTCSVTGNGAVIC</sequence>
<dbReference type="AlphaFoldDB" id="A0A4Y2FLH9"/>
<dbReference type="EMBL" id="BGPR01000959">
    <property type="protein sequence ID" value="GBM41325.1"/>
    <property type="molecule type" value="Genomic_DNA"/>
</dbReference>
<dbReference type="OrthoDB" id="6425040at2759"/>
<gene>
    <name evidence="1" type="ORF">AVEN_241484_1</name>
</gene>
<proteinExistence type="predicted"/>
<protein>
    <recommendedName>
        <fullName evidence="3">DUF4817 domain-containing protein</fullName>
    </recommendedName>
</protein>
<comment type="caution">
    <text evidence="1">The sequence shown here is derived from an EMBL/GenBank/DDBJ whole genome shotgun (WGS) entry which is preliminary data.</text>
</comment>